<proteinExistence type="predicted"/>
<reference evidence="1 2" key="2">
    <citation type="journal article" date="2010" name="Stand. Genomic Sci.">
        <title>Complete genome sequence of Kribbella flavida type strain (IFO 14399).</title>
        <authorList>
            <person name="Pukall R."/>
            <person name="Lapidus A."/>
            <person name="Glavina Del Rio T."/>
            <person name="Copeland A."/>
            <person name="Tice H."/>
            <person name="Cheng J.-F."/>
            <person name="Lucas S."/>
            <person name="Chen F."/>
            <person name="Nolan M."/>
            <person name="LaButti K."/>
            <person name="Pati A."/>
            <person name="Ivanova N."/>
            <person name="Mavrommatis K."/>
            <person name="Mikhailova N."/>
            <person name="Pitluck S."/>
            <person name="Bruce D."/>
            <person name="Goodwin L."/>
            <person name="Land M."/>
            <person name="Hauser L."/>
            <person name="Chang Y.-J."/>
            <person name="Jeffries C.D."/>
            <person name="Chen A."/>
            <person name="Palaniappan K."/>
            <person name="Chain P."/>
            <person name="Rohde M."/>
            <person name="Goeker M."/>
            <person name="Bristow J."/>
            <person name="Eisen J.A."/>
            <person name="Markowitz V."/>
            <person name="Hugenholtz P."/>
            <person name="Kyrpides N.C."/>
            <person name="Klenk H.-P."/>
            <person name="Brettin T."/>
        </authorList>
    </citation>
    <scope>NUCLEOTIDE SEQUENCE [LARGE SCALE GENOMIC DNA]</scope>
    <source>
        <strain evidence="2">DSM 17836 / JCM 10339 / NBRC 14399</strain>
    </source>
</reference>
<dbReference type="eggNOG" id="COG5485">
    <property type="taxonomic scope" value="Bacteria"/>
</dbReference>
<protein>
    <recommendedName>
        <fullName evidence="3">Ester cyclase</fullName>
    </recommendedName>
</protein>
<dbReference type="Proteomes" id="UP000007967">
    <property type="component" value="Chromosome"/>
</dbReference>
<dbReference type="STRING" id="479435.Kfla_2035"/>
<dbReference type="GO" id="GO:0030638">
    <property type="term" value="P:polyketide metabolic process"/>
    <property type="evidence" value="ECO:0007669"/>
    <property type="project" value="InterPro"/>
</dbReference>
<keyword evidence="2" id="KW-1185">Reference proteome</keyword>
<dbReference type="RefSeq" id="WP_012919681.1">
    <property type="nucleotide sequence ID" value="NC_013729.1"/>
</dbReference>
<sequence length="152" mass="17127">MDIERNKATARRFFEEVFTAGRLDVMDEIASPELRAQGSLPPGLPDRGPAPYKHTVEMFRHAFAELHHEIHALVAEGDLVAVHVTMTGRHVNTFLDVPATGRRVVYPGMDLMRFDSEHRLVEHWTATDDLGLLQQLGILPDDQPWSSPMPPL</sequence>
<reference evidence="2" key="1">
    <citation type="submission" date="2009-09" db="EMBL/GenBank/DDBJ databases">
        <title>The complete genome of Kribbella flavida DSM 17836.</title>
        <authorList>
            <consortium name="US DOE Joint Genome Institute (JGI-PGF)"/>
            <person name="Lucas S."/>
            <person name="Copeland A."/>
            <person name="Lapidus A."/>
            <person name="Glavina del Rio T."/>
            <person name="Dalin E."/>
            <person name="Tice H."/>
            <person name="Bruce D."/>
            <person name="Goodwin L."/>
            <person name="Pitluck S."/>
            <person name="Kyrpides N."/>
            <person name="Mavromatis K."/>
            <person name="Ivanova N."/>
            <person name="Saunders E."/>
            <person name="Brettin T."/>
            <person name="Detter J.C."/>
            <person name="Han C."/>
            <person name="Larimer F."/>
            <person name="Land M."/>
            <person name="Hauser L."/>
            <person name="Markowitz V."/>
            <person name="Cheng J.-F."/>
            <person name="Hugenholtz P."/>
            <person name="Woyke T."/>
            <person name="Wu D."/>
            <person name="Pukall R."/>
            <person name="Klenk H.-P."/>
            <person name="Eisen J.A."/>
        </authorList>
    </citation>
    <scope>NUCLEOTIDE SEQUENCE [LARGE SCALE GENOMIC DNA]</scope>
    <source>
        <strain evidence="2">DSM 17836 / JCM 10339 / NBRC 14399</strain>
    </source>
</reference>
<evidence type="ECO:0008006" key="3">
    <source>
        <dbReference type="Google" id="ProtNLM"/>
    </source>
</evidence>
<dbReference type="OrthoDB" id="5181013at2"/>
<dbReference type="AlphaFoldDB" id="D2PQZ2"/>
<dbReference type="PANTHER" id="PTHR38436">
    <property type="entry name" value="POLYKETIDE CYCLASE SNOAL-LIKE DOMAIN"/>
    <property type="match status" value="1"/>
</dbReference>
<dbReference type="KEGG" id="kfl:Kfla_2035"/>
<dbReference type="Gene3D" id="3.10.450.50">
    <property type="match status" value="1"/>
</dbReference>
<evidence type="ECO:0000313" key="1">
    <source>
        <dbReference type="EMBL" id="ADB31125.1"/>
    </source>
</evidence>
<dbReference type="InterPro" id="IPR032710">
    <property type="entry name" value="NTF2-like_dom_sf"/>
</dbReference>
<dbReference type="EMBL" id="CP001736">
    <property type="protein sequence ID" value="ADB31125.1"/>
    <property type="molecule type" value="Genomic_DNA"/>
</dbReference>
<dbReference type="SUPFAM" id="SSF54427">
    <property type="entry name" value="NTF2-like"/>
    <property type="match status" value="1"/>
</dbReference>
<dbReference type="Pfam" id="PF07366">
    <property type="entry name" value="SnoaL"/>
    <property type="match status" value="1"/>
</dbReference>
<dbReference type="InterPro" id="IPR009959">
    <property type="entry name" value="Cyclase_SnoaL-like"/>
</dbReference>
<dbReference type="HOGENOM" id="CLU_100997_5_0_11"/>
<evidence type="ECO:0000313" key="2">
    <source>
        <dbReference type="Proteomes" id="UP000007967"/>
    </source>
</evidence>
<organism evidence="1 2">
    <name type="scientific">Kribbella flavida (strain DSM 17836 / JCM 10339 / NBRC 14399)</name>
    <dbReference type="NCBI Taxonomy" id="479435"/>
    <lineage>
        <taxon>Bacteria</taxon>
        <taxon>Bacillati</taxon>
        <taxon>Actinomycetota</taxon>
        <taxon>Actinomycetes</taxon>
        <taxon>Propionibacteriales</taxon>
        <taxon>Kribbellaceae</taxon>
        <taxon>Kribbella</taxon>
    </lineage>
</organism>
<name>D2PQZ2_KRIFD</name>
<accession>D2PQZ2</accession>
<dbReference type="PANTHER" id="PTHR38436:SF1">
    <property type="entry name" value="ESTER CYCLASE"/>
    <property type="match status" value="1"/>
</dbReference>
<gene>
    <name evidence="1" type="ordered locus">Kfla_2035</name>
</gene>